<organism evidence="1 2">
    <name type="scientific">Dysosmobacter acutus</name>
    <dbReference type="NCBI Taxonomy" id="2841504"/>
    <lineage>
        <taxon>Bacteria</taxon>
        <taxon>Bacillati</taxon>
        <taxon>Bacillota</taxon>
        <taxon>Clostridia</taxon>
        <taxon>Eubacteriales</taxon>
        <taxon>Oscillospiraceae</taxon>
        <taxon>Dysosmobacter</taxon>
    </lineage>
</organism>
<accession>A0ABS6F6Y5</accession>
<dbReference type="Proteomes" id="UP000787672">
    <property type="component" value="Unassembled WGS sequence"/>
</dbReference>
<dbReference type="RefSeq" id="WP_216558884.1">
    <property type="nucleotide sequence ID" value="NZ_JAHLQN010000001.1"/>
</dbReference>
<gene>
    <name evidence="1" type="ORF">KQI82_03640</name>
</gene>
<proteinExistence type="predicted"/>
<keyword evidence="2" id="KW-1185">Reference proteome</keyword>
<name>A0ABS6F6Y5_9FIRM</name>
<sequence>MVFWKRKGETDSPFNELRPGEFWLMSGEFRAEEATAGMTGLYGLPGENGALAASAGQEEAMRPFHAIVQHAVEEVSAGLPVALTVSDYTGHTCVPWEARFPGLRQMALEQCVWFRVQVVHEGKQYAFGFSRLPKELYASLYRCINMEIAWEDIYLNCSVLKKELLPRFDGVSTLEKSALLNLHVDWGYLVLIIQTAPSFPIEKLTATLADACKIEGWIFSDYTKKS</sequence>
<reference evidence="1 2" key="1">
    <citation type="submission" date="2021-06" db="EMBL/GenBank/DDBJ databases">
        <authorList>
            <person name="Sun Q."/>
            <person name="Li D."/>
        </authorList>
    </citation>
    <scope>NUCLEOTIDE SEQUENCE [LARGE SCALE GENOMIC DNA]</scope>
    <source>
        <strain evidence="1 2">MSJ-2</strain>
    </source>
</reference>
<dbReference type="EMBL" id="JAHLQN010000001">
    <property type="protein sequence ID" value="MBU5626031.1"/>
    <property type="molecule type" value="Genomic_DNA"/>
</dbReference>
<protein>
    <submittedName>
        <fullName evidence="1">Uncharacterized protein</fullName>
    </submittedName>
</protein>
<evidence type="ECO:0000313" key="1">
    <source>
        <dbReference type="EMBL" id="MBU5626031.1"/>
    </source>
</evidence>
<comment type="caution">
    <text evidence="1">The sequence shown here is derived from an EMBL/GenBank/DDBJ whole genome shotgun (WGS) entry which is preliminary data.</text>
</comment>
<evidence type="ECO:0000313" key="2">
    <source>
        <dbReference type="Proteomes" id="UP000787672"/>
    </source>
</evidence>